<dbReference type="PROSITE" id="PS50010">
    <property type="entry name" value="DH_2"/>
    <property type="match status" value="1"/>
</dbReference>
<keyword evidence="34" id="KW-1185">Reference proteome</keyword>
<dbReference type="InterPro" id="IPR035963">
    <property type="entry name" value="FERM_2"/>
</dbReference>
<dbReference type="CDD" id="cd13193">
    <property type="entry name" value="FERM_C_FARP1-like"/>
    <property type="match status" value="1"/>
</dbReference>
<dbReference type="InterPro" id="IPR001494">
    <property type="entry name" value="Importin-beta_N"/>
</dbReference>
<dbReference type="GO" id="GO:0043197">
    <property type="term" value="C:dendritic spine"/>
    <property type="evidence" value="ECO:0007669"/>
    <property type="project" value="UniProtKB-SubCell"/>
</dbReference>
<evidence type="ECO:0000313" key="33">
    <source>
        <dbReference type="EMBL" id="TRZ20686.1"/>
    </source>
</evidence>
<dbReference type="InterPro" id="IPR001849">
    <property type="entry name" value="PH_domain"/>
</dbReference>
<feature type="domain" description="DH" evidence="31">
    <location>
        <begin position="1821"/>
        <end position="2012"/>
    </location>
</feature>
<evidence type="ECO:0000256" key="23">
    <source>
        <dbReference type="ARBA" id="ARBA00042170"/>
    </source>
</evidence>
<evidence type="ECO:0000256" key="17">
    <source>
        <dbReference type="ARBA" id="ARBA00023018"/>
    </source>
</evidence>
<evidence type="ECO:0000256" key="14">
    <source>
        <dbReference type="ARBA" id="ARBA00022737"/>
    </source>
</evidence>
<name>A0A8K1LP24_9PASS</name>
<dbReference type="Pfam" id="PF13513">
    <property type="entry name" value="HEAT_EZ"/>
    <property type="match status" value="1"/>
</dbReference>
<feature type="region of interest" description="Disordered" evidence="29">
    <location>
        <begin position="2145"/>
        <end position="2187"/>
    </location>
</feature>
<protein>
    <recommendedName>
        <fullName evidence="22">FERM, ARHGEF and pleckstrin domain-containing protein 1</fullName>
    </recommendedName>
    <alternativeName>
        <fullName evidence="23">FERM, RhoGEF and pleckstrin domain-containing protein 1</fullName>
    </alternativeName>
    <alternativeName>
        <fullName evidence="28">Importin subunit beta-3</fullName>
    </alternativeName>
    <alternativeName>
        <fullName evidence="25">Importin-5</fullName>
    </alternativeName>
    <alternativeName>
        <fullName evidence="26">Karyopherin beta-3</fullName>
    </alternativeName>
    <alternativeName>
        <fullName evidence="27">Ran-binding protein 5</fullName>
    </alternativeName>
</protein>
<dbReference type="GO" id="GO:0006606">
    <property type="term" value="P:protein import into nucleus"/>
    <property type="evidence" value="ECO:0007669"/>
    <property type="project" value="UniProtKB-ARBA"/>
</dbReference>
<evidence type="ECO:0000256" key="4">
    <source>
        <dbReference type="ARBA" id="ARBA00004486"/>
    </source>
</evidence>
<dbReference type="PANTHER" id="PTHR45858">
    <property type="entry name" value="FERM DOMAIN CONTAINING PROTEIN"/>
    <property type="match status" value="1"/>
</dbReference>
<dbReference type="InterPro" id="IPR058584">
    <property type="entry name" value="IMB1_TNPO1-like_TPR"/>
</dbReference>
<dbReference type="SMART" id="SM00325">
    <property type="entry name" value="RhoGEF"/>
    <property type="match status" value="1"/>
</dbReference>
<keyword evidence="18" id="KW-0472">Membrane</keyword>
<dbReference type="Pfam" id="PF03810">
    <property type="entry name" value="IBN_N"/>
    <property type="match status" value="1"/>
</dbReference>
<dbReference type="Gene3D" id="1.20.80.10">
    <property type="match status" value="1"/>
</dbReference>
<dbReference type="InterPro" id="IPR029071">
    <property type="entry name" value="Ubiquitin-like_domsf"/>
</dbReference>
<evidence type="ECO:0000256" key="26">
    <source>
        <dbReference type="ARBA" id="ARBA00080642"/>
    </source>
</evidence>
<dbReference type="FunFam" id="1.20.80.10:FF:000005">
    <property type="entry name" value="FERM, RhoGEF and pleckstrin domain-containing protein 1"/>
    <property type="match status" value="1"/>
</dbReference>
<dbReference type="InterPro" id="IPR055251">
    <property type="entry name" value="SOS1_NGEF_PH"/>
</dbReference>
<dbReference type="InterPro" id="IPR011989">
    <property type="entry name" value="ARM-like"/>
</dbReference>
<dbReference type="Pfam" id="PF02985">
    <property type="entry name" value="HEAT"/>
    <property type="match status" value="1"/>
</dbReference>
<evidence type="ECO:0000256" key="24">
    <source>
        <dbReference type="ARBA" id="ARBA00061464"/>
    </source>
</evidence>
<dbReference type="GO" id="GO:0005886">
    <property type="term" value="C:plasma membrane"/>
    <property type="evidence" value="ECO:0007669"/>
    <property type="project" value="UniProtKB-SubCell"/>
</dbReference>
<dbReference type="FunFam" id="2.30.29.30:FF:000002">
    <property type="entry name" value="Band 4.1-like protein 5 isoform 1"/>
    <property type="match status" value="1"/>
</dbReference>
<evidence type="ECO:0000259" key="32">
    <source>
        <dbReference type="PROSITE" id="PS50057"/>
    </source>
</evidence>
<dbReference type="Gene3D" id="2.30.29.30">
    <property type="entry name" value="Pleckstrin-homology domain (PH domain)/Phosphotyrosine-binding domain (PTB)"/>
    <property type="match status" value="3"/>
</dbReference>
<evidence type="ECO:0000256" key="21">
    <source>
        <dbReference type="ARBA" id="ARBA00034102"/>
    </source>
</evidence>
<evidence type="ECO:0000256" key="2">
    <source>
        <dbReference type="ARBA" id="ARBA00004279"/>
    </source>
</evidence>
<dbReference type="FunFam" id="1.25.10.10:FF:000074">
    <property type="entry name" value="importin-5 isoform X1"/>
    <property type="match status" value="1"/>
</dbReference>
<dbReference type="InterPro" id="IPR041389">
    <property type="entry name" value="Importin_rep_6"/>
</dbReference>
<evidence type="ECO:0000256" key="7">
    <source>
        <dbReference type="ARBA" id="ARBA00022448"/>
    </source>
</evidence>
<dbReference type="CDD" id="cd14473">
    <property type="entry name" value="FERM_B-lobe"/>
    <property type="match status" value="1"/>
</dbReference>
<dbReference type="PANTHER" id="PTHR45858:SF2">
    <property type="entry name" value="FERM, ARHGEF AND PLECKSTRIN DOMAIN-CONTAINING PROTEIN 1"/>
    <property type="match status" value="1"/>
</dbReference>
<feature type="region of interest" description="Disordered" evidence="29">
    <location>
        <begin position="1658"/>
        <end position="1802"/>
    </location>
</feature>
<dbReference type="CDD" id="cd00160">
    <property type="entry name" value="RhoGEF"/>
    <property type="match status" value="1"/>
</dbReference>
<gene>
    <name evidence="33" type="ORF">HGM15179_006410</name>
</gene>
<organism evidence="33 34">
    <name type="scientific">Zosterops borbonicus</name>
    <dbReference type="NCBI Taxonomy" id="364589"/>
    <lineage>
        <taxon>Eukaryota</taxon>
        <taxon>Metazoa</taxon>
        <taxon>Chordata</taxon>
        <taxon>Craniata</taxon>
        <taxon>Vertebrata</taxon>
        <taxon>Euteleostomi</taxon>
        <taxon>Archelosauria</taxon>
        <taxon>Archosauria</taxon>
        <taxon>Dinosauria</taxon>
        <taxon>Saurischia</taxon>
        <taxon>Theropoda</taxon>
        <taxon>Coelurosauria</taxon>
        <taxon>Aves</taxon>
        <taxon>Neognathae</taxon>
        <taxon>Neoaves</taxon>
        <taxon>Telluraves</taxon>
        <taxon>Australaves</taxon>
        <taxon>Passeriformes</taxon>
        <taxon>Sylvioidea</taxon>
        <taxon>Zosteropidae</taxon>
        <taxon>Zosterops</taxon>
    </lineage>
</organism>
<dbReference type="InterPro" id="IPR019748">
    <property type="entry name" value="FERM_central"/>
</dbReference>
<dbReference type="SMART" id="SM00233">
    <property type="entry name" value="PH"/>
    <property type="match status" value="2"/>
</dbReference>
<keyword evidence="13" id="KW-0344">Guanine-nucleotide releasing factor</keyword>
<dbReference type="FunFam" id="1.20.900.10:FF:000021">
    <property type="entry name" value="FERM, RhoGEF and pleckstrin domain-containing protein 1"/>
    <property type="match status" value="1"/>
</dbReference>
<dbReference type="PROSITE" id="PS50057">
    <property type="entry name" value="FERM_3"/>
    <property type="match status" value="1"/>
</dbReference>
<dbReference type="InterPro" id="IPR014352">
    <property type="entry name" value="FERM/acyl-CoA-bd_prot_sf"/>
</dbReference>
<evidence type="ECO:0000259" key="31">
    <source>
        <dbReference type="PROSITE" id="PS50010"/>
    </source>
</evidence>
<dbReference type="Pfam" id="PF25780">
    <property type="entry name" value="TPR_IPO5"/>
    <property type="match status" value="1"/>
</dbReference>
<dbReference type="FunFam" id="2.30.29.30:FF:000046">
    <property type="entry name" value="FERM, RhoGEF and pleckstrin domain-containing protein 1"/>
    <property type="match status" value="1"/>
</dbReference>
<dbReference type="EMBL" id="SWJQ01000142">
    <property type="protein sequence ID" value="TRZ20686.1"/>
    <property type="molecule type" value="Genomic_DNA"/>
</dbReference>
<dbReference type="SMART" id="SM01195">
    <property type="entry name" value="FA"/>
    <property type="match status" value="1"/>
</dbReference>
<dbReference type="InterPro" id="IPR018979">
    <property type="entry name" value="FERM_N"/>
</dbReference>
<dbReference type="InterPro" id="IPR016024">
    <property type="entry name" value="ARM-type_fold"/>
</dbReference>
<dbReference type="Pfam" id="PF00621">
    <property type="entry name" value="RhoGEF"/>
    <property type="match status" value="1"/>
</dbReference>
<dbReference type="Pfam" id="PF18808">
    <property type="entry name" value="Importin_rep_4"/>
    <property type="match status" value="1"/>
</dbReference>
<evidence type="ECO:0000256" key="29">
    <source>
        <dbReference type="SAM" id="MobiDB-lite"/>
    </source>
</evidence>
<dbReference type="Pfam" id="PF09380">
    <property type="entry name" value="FERM_C"/>
    <property type="match status" value="1"/>
</dbReference>
<dbReference type="Proteomes" id="UP000796761">
    <property type="component" value="Unassembled WGS sequence"/>
</dbReference>
<dbReference type="GO" id="GO:0005085">
    <property type="term" value="F:guanyl-nucleotide exchange factor activity"/>
    <property type="evidence" value="ECO:0007669"/>
    <property type="project" value="UniProtKB-KW"/>
</dbReference>
<dbReference type="InterPro" id="IPR041788">
    <property type="entry name" value="FARP1/FARP2/FRMD7_FERM_C"/>
</dbReference>
<evidence type="ECO:0000256" key="12">
    <source>
        <dbReference type="ARBA" id="ARBA00022599"/>
    </source>
</evidence>
<dbReference type="InterPro" id="IPR019747">
    <property type="entry name" value="FERM_CS"/>
</dbReference>
<evidence type="ECO:0000256" key="5">
    <source>
        <dbReference type="ARBA" id="ARBA00004514"/>
    </source>
</evidence>
<dbReference type="SUPFAM" id="SSF48371">
    <property type="entry name" value="ARM repeat"/>
    <property type="match status" value="2"/>
</dbReference>
<dbReference type="InterPro" id="IPR018980">
    <property type="entry name" value="FERM_PH-like_C"/>
</dbReference>
<dbReference type="InterPro" id="IPR011993">
    <property type="entry name" value="PH-like_dom_sf"/>
</dbReference>
<feature type="domain" description="PH" evidence="30">
    <location>
        <begin position="2213"/>
        <end position="2313"/>
    </location>
</feature>
<dbReference type="GO" id="GO:0030175">
    <property type="term" value="C:filopodium"/>
    <property type="evidence" value="ECO:0007669"/>
    <property type="project" value="UniProtKB-SubCell"/>
</dbReference>
<dbReference type="InterPro" id="IPR000299">
    <property type="entry name" value="FERM_domain"/>
</dbReference>
<dbReference type="Pfam" id="PF00373">
    <property type="entry name" value="FERM_M"/>
    <property type="match status" value="1"/>
</dbReference>
<dbReference type="OrthoDB" id="543373at2759"/>
<comment type="caution">
    <text evidence="33">The sequence shown here is derived from an EMBL/GenBank/DDBJ whole genome shotgun (WGS) entry which is preliminary data.</text>
</comment>
<dbReference type="InterPro" id="IPR000357">
    <property type="entry name" value="HEAT"/>
</dbReference>
<keyword evidence="17" id="KW-0770">Synapse</keyword>
<dbReference type="PRINTS" id="PR00935">
    <property type="entry name" value="BAND41"/>
</dbReference>
<dbReference type="Pfam" id="PF18829">
    <property type="entry name" value="Importin_rep_6"/>
    <property type="match status" value="1"/>
</dbReference>
<dbReference type="CDD" id="cd13235">
    <property type="entry name" value="PH2_FARP1-like"/>
    <property type="match status" value="1"/>
</dbReference>
<dbReference type="Pfam" id="PF00169">
    <property type="entry name" value="PH"/>
    <property type="match status" value="1"/>
</dbReference>
<dbReference type="Gene3D" id="1.20.900.10">
    <property type="entry name" value="Dbl homology (DH) domain"/>
    <property type="match status" value="1"/>
</dbReference>
<comment type="subcellular location">
    <subcellularLocation>
        <location evidence="3">Cell membrane</location>
        <topology evidence="3">Peripheral membrane protein</topology>
        <orientation evidence="3">Cytoplasmic side</orientation>
    </subcellularLocation>
    <subcellularLocation>
        <location evidence="2">Cell projection</location>
        <location evidence="2">Dendrite</location>
    </subcellularLocation>
    <subcellularLocation>
        <location evidence="6">Cell projection</location>
        <location evidence="6">Dendritic spine</location>
    </subcellularLocation>
    <subcellularLocation>
        <location evidence="4">Cell projection</location>
        <location evidence="4">Filopodium</location>
    </subcellularLocation>
    <subcellularLocation>
        <location evidence="5">Cytoplasm</location>
        <location evidence="5">Cytosol</location>
    </subcellularLocation>
    <subcellularLocation>
        <location evidence="1">Nucleus</location>
    </subcellularLocation>
    <subcellularLocation>
        <location evidence="21">Synapse</location>
        <location evidence="21">Synaptosome</location>
    </subcellularLocation>
</comment>
<evidence type="ECO:0000256" key="20">
    <source>
        <dbReference type="ARBA" id="ARBA00023273"/>
    </source>
</evidence>
<dbReference type="GO" id="GO:0005829">
    <property type="term" value="C:cytosol"/>
    <property type="evidence" value="ECO:0007669"/>
    <property type="project" value="UniProtKB-SubCell"/>
</dbReference>
<keyword evidence="11" id="KW-0597">Phosphoprotein</keyword>
<evidence type="ECO:0000256" key="9">
    <source>
        <dbReference type="ARBA" id="ARBA00022475"/>
    </source>
</evidence>
<dbReference type="InterPro" id="IPR041653">
    <property type="entry name" value="Importin_rep_4"/>
</dbReference>
<dbReference type="SUPFAM" id="SSF54236">
    <property type="entry name" value="Ubiquitin-like"/>
    <property type="match status" value="1"/>
</dbReference>
<evidence type="ECO:0000256" key="16">
    <source>
        <dbReference type="ARBA" id="ARBA00022990"/>
    </source>
</evidence>
<dbReference type="Gene3D" id="3.10.20.90">
    <property type="entry name" value="Phosphatidylinositol 3-kinase Catalytic Subunit, Chain A, domain 1"/>
    <property type="match status" value="1"/>
</dbReference>
<evidence type="ECO:0000256" key="10">
    <source>
        <dbReference type="ARBA" id="ARBA00022490"/>
    </source>
</evidence>
<accession>A0A8K1LP24</accession>
<keyword evidence="7" id="KW-0813">Transport</keyword>
<keyword evidence="19" id="KW-0539">Nucleus</keyword>
<evidence type="ECO:0000259" key="30">
    <source>
        <dbReference type="PROSITE" id="PS50003"/>
    </source>
</evidence>
<dbReference type="SUPFAM" id="SSF47031">
    <property type="entry name" value="Second domain of FERM"/>
    <property type="match status" value="1"/>
</dbReference>
<evidence type="ECO:0000256" key="22">
    <source>
        <dbReference type="ARBA" id="ARBA00040395"/>
    </source>
</evidence>
<evidence type="ECO:0000256" key="25">
    <source>
        <dbReference type="ARBA" id="ARBA00068805"/>
    </source>
</evidence>
<evidence type="ECO:0000256" key="28">
    <source>
        <dbReference type="ARBA" id="ARBA00082979"/>
    </source>
</evidence>
<dbReference type="Pfam" id="PF22697">
    <property type="entry name" value="SOS1_NGEF_PH"/>
    <property type="match status" value="1"/>
</dbReference>
<evidence type="ECO:0000256" key="18">
    <source>
        <dbReference type="ARBA" id="ARBA00023136"/>
    </source>
</evidence>
<dbReference type="InterPro" id="IPR035899">
    <property type="entry name" value="DBL_dom_sf"/>
</dbReference>
<feature type="domain" description="FERM" evidence="32">
    <location>
        <begin position="1324"/>
        <end position="1604"/>
    </location>
</feature>
<dbReference type="InterPro" id="IPR057672">
    <property type="entry name" value="TPR_IPO4/5"/>
</dbReference>
<dbReference type="InterPro" id="IPR000219">
    <property type="entry name" value="DH_dom"/>
</dbReference>
<dbReference type="SUPFAM" id="SSF50729">
    <property type="entry name" value="PH domain-like"/>
    <property type="match status" value="3"/>
</dbReference>
<keyword evidence="15" id="KW-0653">Protein transport</keyword>
<evidence type="ECO:0000313" key="34">
    <source>
        <dbReference type="Proteomes" id="UP000796761"/>
    </source>
</evidence>
<evidence type="ECO:0000256" key="6">
    <source>
        <dbReference type="ARBA" id="ARBA00004552"/>
    </source>
</evidence>
<evidence type="ECO:0000256" key="19">
    <source>
        <dbReference type="ARBA" id="ARBA00023242"/>
    </source>
</evidence>
<keyword evidence="20" id="KW-0966">Cell projection</keyword>
<dbReference type="SMART" id="SM00295">
    <property type="entry name" value="B41"/>
    <property type="match status" value="1"/>
</dbReference>
<dbReference type="FunFam" id="3.10.20.90:FF:000040">
    <property type="entry name" value="FERM, RhoGEF and pleckstrin domain-containing protein"/>
    <property type="match status" value="1"/>
</dbReference>
<dbReference type="InterPro" id="IPR034085">
    <property type="entry name" value="TOG"/>
</dbReference>
<dbReference type="PROSITE" id="PS00660">
    <property type="entry name" value="FERM_1"/>
    <property type="match status" value="1"/>
</dbReference>
<dbReference type="PROSITE" id="PS50003">
    <property type="entry name" value="PH_DOMAIN"/>
    <property type="match status" value="2"/>
</dbReference>
<evidence type="ECO:0000256" key="3">
    <source>
        <dbReference type="ARBA" id="ARBA00004413"/>
    </source>
</evidence>
<keyword evidence="12" id="KW-0771">Synaptosome</keyword>
<feature type="compositionally biased region" description="Polar residues" evidence="29">
    <location>
        <begin position="1741"/>
        <end position="1793"/>
    </location>
</feature>
<dbReference type="Pfam" id="PF09379">
    <property type="entry name" value="FERM_N"/>
    <property type="match status" value="1"/>
</dbReference>
<dbReference type="GO" id="GO:0005634">
    <property type="term" value="C:nucleus"/>
    <property type="evidence" value="ECO:0007669"/>
    <property type="project" value="UniProtKB-SubCell"/>
</dbReference>
<sequence>MAATEQEQFYALLGNLLSPDNAVRKQAEETYETIPGPSKITYLLQAIRNNATPEEARQMAAVLLRRLLSSAFEEVYPALSPEDQTSVKTELLLFIQLERQSTMRKKICDIVAELARNLIDEDGNNQWPEVLKFLFDSVSSQDVGLREAALHIFWNFPGIFGNQQQHYLDVIKRMLVQCMQDQEHPSIKTLSARAAAAFVLANELNAPLLKHFADLLPGILQALNDSCYQNDDSVLKSLVEIADSVPKYLRPHLEATLQLTLKLCADASLSNMQRQLALEVIVALSETAAAMLRRHTNIIAQAIPQMLAMMVDLEEDEDWANADELADDDFDSNAVAGESALDRMACGLGGKLVLPMIKEHIMQMLQNPDWKYRHAGLMALSAIGEGCHQQMEGILNEIVNFVLLFLQDPHPRVRYAACNAVGQMATDFAPGFQKKFHEKVIGALLQTMEDQGSQRVQAHAAAALINFTEDCPKSLLIPYLDNLVKHLHSIMVIKLQELIQKGTKLVLEQVVTSIASVADTVEEKFVPYYDLFMPSLKHIVENAVQKELRLLRGKTIECISLIGLAVGKEKFMQDASDVMQLLLKTQTDFSELEDDDPQISYMISAWARMCKILGKEFQQYLPVVMGPLMKTASIKPEVALLDTQDMENMSDDDGWEFVNIGDQQSFGIKTAGLEEKATACQMLVCYAKELKEGFVEYTEQVVKLMVPLLKFYFHDDILLTNSTSMPLLLECARVRGPEYLTQMWHFMCDALIKAIGTEPESDVLSEIMHSFAKCIEVMGDGCLNNEHFEELGGILKEKLEEHFKNQELRQVKRQDEDYDEQVEESLQDEDDSDVYILTKVSDILHSIFSSYKEKVLPWFERLLPLIVNLICPHRPWPDRQWGLCIFDDVVEHCSPASFKYAEYFLRPMLEAVCDSSPEVRQAAAYGVGVIAQFGGDSYRPVCPEALPLLVRVIQSPDAKAKENVNATENCISAIGKIMKFKPDCINVEEVLPHWLSWLPLHEDKEEAVHTFNYLCDLLESNNPVVLGPNNSNLPRILGIIADGEIHEAIKHEDPCTKRLANVVRQVQKFKHLCIWKMNAKDWIPVLREDYSRLLMTDNNADEYRVSFTWLCLQDPPENPVQNLYKAECRGNTVSPEEVEKHLRDVDGSGRSCTLVSGTVVKSQWSRVILCSIYMPVLAPGEQKKSSPQSADEENVPSQPSTEAATCLDLFIASTGQVDQNTSSAVNDLKTQKYPVLKDQESCHRAGSVWTVMLSTDFSDRIGRLCKVDRVSVKSSIYKKRVSRNMGETEQRPTAGSRLGAQENAGISTLEHGQKPPMTPPGKLVSIKIQMLDDTQETFDIPQRAPGKVLHDAVCNHLNLVEGDYFGLEFPDHKKMMVWLDLLKPVMKQIRRPKHVVVKFVVKFFPPDHAQLQEELTRYLFALQVKQDLAQGRLTCNDTSTALLISHIVQSEIGDFDETIDREHLAKNKYIPHQEALEDKIMEFHRNHMGQTPAESDFQLLEIARRLEMYGIRLHPAKDREGTKINLAVANTGILVFQGHTKINAFNWAKVRKLSFKRKRFLIKLRPDVNSSFQDTLEFLMASRDFCKSFWKICVEHHAFFRLFEEPKPKPKPVLFSRGSSFRFSGRTQKQVLDYVKEGGHKKVQFERKHSKIHSIRSLTAQPSEQHTEVPKQSARAYGDNNDAAAVQSCRQGKELKSSAEDTGQHKSPSLKKSPKEGRKVDGAVVSTVEEEEEPAKDRMQQNRPQSQQPSTAGSLTGSPHLSELSINSQGGPSVANMTLSPNLSPDAKQSSPLVSPLLNDPSCIRADDEEEVKRKRFPTEKAYFIAKEVATTERTYLKDLEVITSWFQSAVSKEDCMPETLKNLIFSNFEPLHKFHTGFLKEIEQRLALWEGRSNAHIKGDYQRIGDVMLKNIQSMKQLTIHLRKHNEILMELENGIKNSRKLETFCRDFELQKVCYLPLNTFLLRPLHRLMHYKQIMERLCKHYPPSHIDFRDSRAALAEISEMVAQLHGNMIKMENFQKLHELKKDLIGMDNLVIPGREFIRLGSLSKLSGKGLQQRMFFLFNDILLYTSRGLTASNQFKVHGHLPLYGMTMEESEEEWGVPHCLTLRGQQQSIVVAASTRAEMDKWTEDIQMAIDLAEKSSGPAPELLASSPPDNKSPDETTVDQESEDDLSASRTSLERQSPHRGNTTVHVCWHRNTSVSMIDFSIAVENQLSGNLLRKFKNSNGWQKLWVVFTNFCMFFYKSHQDNHPLASLPLLGYSLTLPSESENIHKDYVFKLHFKSHVYYFRAESEYTFERTNFMVLALKSSYQHAGRCTTPVATALMGDCLCPGGIGKPVT</sequence>
<reference evidence="33" key="1">
    <citation type="submission" date="2019-04" db="EMBL/GenBank/DDBJ databases">
        <title>Genome assembly of Zosterops borbonicus 15179.</title>
        <authorList>
            <person name="Leroy T."/>
            <person name="Anselmetti Y."/>
            <person name="Tilak M.-K."/>
            <person name="Nabholz B."/>
        </authorList>
    </citation>
    <scope>NUCLEOTIDE SEQUENCE</scope>
    <source>
        <strain evidence="33">HGM_15179</strain>
        <tissue evidence="33">Muscle</tissue>
    </source>
</reference>
<dbReference type="GO" id="GO:0031267">
    <property type="term" value="F:small GTPase binding"/>
    <property type="evidence" value="ECO:0007669"/>
    <property type="project" value="InterPro"/>
</dbReference>
<keyword evidence="9" id="KW-1003">Cell membrane</keyword>
<keyword evidence="10" id="KW-0963">Cytoplasm</keyword>
<dbReference type="CDD" id="cd01220">
    <property type="entry name" value="PH1_FARP1-like"/>
    <property type="match status" value="1"/>
</dbReference>
<dbReference type="SUPFAM" id="SSF48065">
    <property type="entry name" value="DBL homology domain (DH-domain)"/>
    <property type="match status" value="1"/>
</dbReference>
<proteinExistence type="inferred from homology"/>
<keyword evidence="8" id="KW-0217">Developmental protein</keyword>
<keyword evidence="14" id="KW-0677">Repeat</keyword>
<evidence type="ECO:0000256" key="15">
    <source>
        <dbReference type="ARBA" id="ARBA00022927"/>
    </source>
</evidence>
<dbReference type="Pfam" id="PF08736">
    <property type="entry name" value="FA"/>
    <property type="match status" value="1"/>
</dbReference>
<feature type="domain" description="PH" evidence="30">
    <location>
        <begin position="2041"/>
        <end position="2138"/>
    </location>
</feature>
<dbReference type="InterPro" id="IPR051835">
    <property type="entry name" value="RAC1-GEF"/>
</dbReference>
<dbReference type="Pfam" id="PF25574">
    <property type="entry name" value="TPR_IMB1"/>
    <property type="match status" value="1"/>
</dbReference>
<evidence type="ECO:0000256" key="27">
    <source>
        <dbReference type="ARBA" id="ARBA00081160"/>
    </source>
</evidence>
<dbReference type="SMART" id="SM01349">
    <property type="entry name" value="TOG"/>
    <property type="match status" value="1"/>
</dbReference>
<keyword evidence="16" id="KW-0007">Acetylation</keyword>
<comment type="similarity">
    <text evidence="24">Belongs to the importin beta family. Importin beta-3 subfamily.</text>
</comment>
<evidence type="ECO:0000256" key="13">
    <source>
        <dbReference type="ARBA" id="ARBA00022658"/>
    </source>
</evidence>
<dbReference type="GO" id="GO:0061608">
    <property type="term" value="F:nuclear import signal receptor activity"/>
    <property type="evidence" value="ECO:0007669"/>
    <property type="project" value="UniProtKB-ARBA"/>
</dbReference>
<dbReference type="SMART" id="SM01196">
    <property type="entry name" value="FERM_C"/>
    <property type="match status" value="1"/>
</dbReference>
<evidence type="ECO:0000256" key="8">
    <source>
        <dbReference type="ARBA" id="ARBA00022473"/>
    </source>
</evidence>
<evidence type="ECO:0000256" key="11">
    <source>
        <dbReference type="ARBA" id="ARBA00022553"/>
    </source>
</evidence>
<feature type="compositionally biased region" description="Basic and acidic residues" evidence="29">
    <location>
        <begin position="1691"/>
        <end position="1704"/>
    </location>
</feature>
<dbReference type="InterPro" id="IPR019749">
    <property type="entry name" value="Band_41_domain"/>
</dbReference>
<dbReference type="Gene3D" id="1.25.10.10">
    <property type="entry name" value="Leucine-rich Repeat Variant"/>
    <property type="match status" value="1"/>
</dbReference>
<dbReference type="InterPro" id="IPR014847">
    <property type="entry name" value="FA"/>
</dbReference>
<evidence type="ECO:0000256" key="1">
    <source>
        <dbReference type="ARBA" id="ARBA00004123"/>
    </source>
</evidence>
<feature type="compositionally biased region" description="Acidic residues" evidence="29">
    <location>
        <begin position="2164"/>
        <end position="2174"/>
    </location>
</feature>